<dbReference type="InterPro" id="IPR036291">
    <property type="entry name" value="NAD(P)-bd_dom_sf"/>
</dbReference>
<dbReference type="GO" id="GO:0006633">
    <property type="term" value="P:fatty acid biosynthetic process"/>
    <property type="evidence" value="ECO:0007669"/>
    <property type="project" value="TreeGrafter"/>
</dbReference>
<name>K6WT71_9ACTN</name>
<dbReference type="GO" id="GO:0016616">
    <property type="term" value="F:oxidoreductase activity, acting on the CH-OH group of donors, NAD or NADP as acceptor"/>
    <property type="evidence" value="ECO:0007669"/>
    <property type="project" value="TreeGrafter"/>
</dbReference>
<sequence length="269" mass="27736">MTIDTSDHPGGSPAALFGLAGKTAVVTGASSGLGLGFAATLAGAGATVYAAARRLDRLQELADKYPSVVPFRCDVTDDADRRALIDTAFDAAGSVDILVNNAGMAGPPHAEQETPEGFARILDLNLLAGFHLSTHLVTRLTENAADDTPVNASIINIASVVGLVSTAPIGGASYAASKAGTLGMTRELAGQWGRRGVRVNAVVPGWFDTEMTDGLFTNEKSAGWVRRNTMLGRGGREGEVDGAVLFLSSDASSYVTGQTLVVDGGWTAR</sequence>
<dbReference type="PANTHER" id="PTHR42760:SF133">
    <property type="entry name" value="3-OXOACYL-[ACYL-CARRIER-PROTEIN] REDUCTASE"/>
    <property type="match status" value="1"/>
</dbReference>
<dbReference type="PANTHER" id="PTHR42760">
    <property type="entry name" value="SHORT-CHAIN DEHYDROGENASES/REDUCTASES FAMILY MEMBER"/>
    <property type="match status" value="1"/>
</dbReference>
<keyword evidence="4" id="KW-1185">Reference proteome</keyword>
<organism evidence="3 4">
    <name type="scientific">Gordonia namibiensis NBRC 108229</name>
    <dbReference type="NCBI Taxonomy" id="1208314"/>
    <lineage>
        <taxon>Bacteria</taxon>
        <taxon>Bacillati</taxon>
        <taxon>Actinomycetota</taxon>
        <taxon>Actinomycetes</taxon>
        <taxon>Mycobacteriales</taxon>
        <taxon>Gordoniaceae</taxon>
        <taxon>Gordonia</taxon>
    </lineage>
</organism>
<protein>
    <submittedName>
        <fullName evidence="3">Putative oxidoreductase</fullName>
    </submittedName>
</protein>
<dbReference type="SUPFAM" id="SSF51735">
    <property type="entry name" value="NAD(P)-binding Rossmann-fold domains"/>
    <property type="match status" value="1"/>
</dbReference>
<dbReference type="InterPro" id="IPR020904">
    <property type="entry name" value="Sc_DH/Rdtase_CS"/>
</dbReference>
<gene>
    <name evidence="3" type="ORF">GONAM_56_00880</name>
</gene>
<accession>K6WT71</accession>
<dbReference type="EMBL" id="BAHE01000056">
    <property type="protein sequence ID" value="GAC02616.1"/>
    <property type="molecule type" value="Genomic_DNA"/>
</dbReference>
<evidence type="ECO:0000256" key="1">
    <source>
        <dbReference type="ARBA" id="ARBA00006484"/>
    </source>
</evidence>
<comment type="caution">
    <text evidence="3">The sequence shown here is derived from an EMBL/GenBank/DDBJ whole genome shotgun (WGS) entry which is preliminary data.</text>
</comment>
<dbReference type="AlphaFoldDB" id="K6WT71"/>
<dbReference type="PRINTS" id="PR00080">
    <property type="entry name" value="SDRFAMILY"/>
</dbReference>
<dbReference type="RefSeq" id="WP_006868748.1">
    <property type="nucleotide sequence ID" value="NZ_BAHE01000056.1"/>
</dbReference>
<reference evidence="3 4" key="1">
    <citation type="submission" date="2012-08" db="EMBL/GenBank/DDBJ databases">
        <title>Whole genome shotgun sequence of Gordonia namibiensis NBRC 108229.</title>
        <authorList>
            <person name="Isaki-Nakamura S."/>
            <person name="Hosoyama A."/>
            <person name="Tsuchikane K."/>
            <person name="Katsumata H."/>
            <person name="Baba S."/>
            <person name="Yamazaki S."/>
            <person name="Fujita N."/>
        </authorList>
    </citation>
    <scope>NUCLEOTIDE SEQUENCE [LARGE SCALE GENOMIC DNA]</scope>
    <source>
        <strain evidence="3 4">NBRC 108229</strain>
    </source>
</reference>
<dbReference type="Gene3D" id="3.40.50.720">
    <property type="entry name" value="NAD(P)-binding Rossmann-like Domain"/>
    <property type="match status" value="1"/>
</dbReference>
<dbReference type="PRINTS" id="PR00081">
    <property type="entry name" value="GDHRDH"/>
</dbReference>
<dbReference type="Pfam" id="PF13561">
    <property type="entry name" value="adh_short_C2"/>
    <property type="match status" value="1"/>
</dbReference>
<dbReference type="GO" id="GO:0048038">
    <property type="term" value="F:quinone binding"/>
    <property type="evidence" value="ECO:0007669"/>
    <property type="project" value="TreeGrafter"/>
</dbReference>
<evidence type="ECO:0000313" key="3">
    <source>
        <dbReference type="EMBL" id="GAC02616.1"/>
    </source>
</evidence>
<dbReference type="InterPro" id="IPR002347">
    <property type="entry name" value="SDR_fam"/>
</dbReference>
<keyword evidence="2" id="KW-0560">Oxidoreductase</keyword>
<dbReference type="FunFam" id="3.40.50.720:FF:000084">
    <property type="entry name" value="Short-chain dehydrogenase reductase"/>
    <property type="match status" value="1"/>
</dbReference>
<dbReference type="PROSITE" id="PS00061">
    <property type="entry name" value="ADH_SHORT"/>
    <property type="match status" value="1"/>
</dbReference>
<dbReference type="Proteomes" id="UP000035058">
    <property type="component" value="Unassembled WGS sequence"/>
</dbReference>
<comment type="similarity">
    <text evidence="1">Belongs to the short-chain dehydrogenases/reductases (SDR) family.</text>
</comment>
<evidence type="ECO:0000256" key="2">
    <source>
        <dbReference type="ARBA" id="ARBA00023002"/>
    </source>
</evidence>
<proteinExistence type="inferred from homology"/>
<evidence type="ECO:0000313" key="4">
    <source>
        <dbReference type="Proteomes" id="UP000035058"/>
    </source>
</evidence>